<evidence type="ECO:0000313" key="2">
    <source>
        <dbReference type="Proteomes" id="UP000887013"/>
    </source>
</evidence>
<evidence type="ECO:0000313" key="1">
    <source>
        <dbReference type="EMBL" id="GFU10507.1"/>
    </source>
</evidence>
<proteinExistence type="predicted"/>
<dbReference type="AlphaFoldDB" id="A0A8X6UFZ8"/>
<gene>
    <name evidence="1" type="ORF">NPIL_69171</name>
</gene>
<comment type="caution">
    <text evidence="1">The sequence shown here is derived from an EMBL/GenBank/DDBJ whole genome shotgun (WGS) entry which is preliminary data.</text>
</comment>
<sequence>MVATSMELHVDPTPDSCCSSQYLCNTVSPPIINPEAYGSLVGVQNWRFKSKVKDVDPVPVLAMNVKKLLHLLKRESIST</sequence>
<reference evidence="1" key="1">
    <citation type="submission" date="2020-08" db="EMBL/GenBank/DDBJ databases">
        <title>Multicomponent nature underlies the extraordinary mechanical properties of spider dragline silk.</title>
        <authorList>
            <person name="Kono N."/>
            <person name="Nakamura H."/>
            <person name="Mori M."/>
            <person name="Yoshida Y."/>
            <person name="Ohtoshi R."/>
            <person name="Malay A.D."/>
            <person name="Moran D.A.P."/>
            <person name="Tomita M."/>
            <person name="Numata K."/>
            <person name="Arakawa K."/>
        </authorList>
    </citation>
    <scope>NUCLEOTIDE SEQUENCE</scope>
</reference>
<dbReference type="Proteomes" id="UP000887013">
    <property type="component" value="Unassembled WGS sequence"/>
</dbReference>
<organism evidence="1 2">
    <name type="scientific">Nephila pilipes</name>
    <name type="common">Giant wood spider</name>
    <name type="synonym">Nephila maculata</name>
    <dbReference type="NCBI Taxonomy" id="299642"/>
    <lineage>
        <taxon>Eukaryota</taxon>
        <taxon>Metazoa</taxon>
        <taxon>Ecdysozoa</taxon>
        <taxon>Arthropoda</taxon>
        <taxon>Chelicerata</taxon>
        <taxon>Arachnida</taxon>
        <taxon>Araneae</taxon>
        <taxon>Araneomorphae</taxon>
        <taxon>Entelegynae</taxon>
        <taxon>Araneoidea</taxon>
        <taxon>Nephilidae</taxon>
        <taxon>Nephila</taxon>
    </lineage>
</organism>
<dbReference type="EMBL" id="BMAW01078331">
    <property type="protein sequence ID" value="GFU10507.1"/>
    <property type="molecule type" value="Genomic_DNA"/>
</dbReference>
<protein>
    <submittedName>
        <fullName evidence="1">Uncharacterized protein</fullName>
    </submittedName>
</protein>
<name>A0A8X6UFZ8_NEPPI</name>
<accession>A0A8X6UFZ8</accession>
<keyword evidence="2" id="KW-1185">Reference proteome</keyword>